<reference evidence="2 3" key="1">
    <citation type="journal article" date="2020" name="Cell">
        <title>Large-Scale Comparative Analyses of Tick Genomes Elucidate Their Genetic Diversity and Vector Capacities.</title>
        <authorList>
            <consortium name="Tick Genome and Microbiome Consortium (TIGMIC)"/>
            <person name="Jia N."/>
            <person name="Wang J."/>
            <person name="Shi W."/>
            <person name="Du L."/>
            <person name="Sun Y."/>
            <person name="Zhan W."/>
            <person name="Jiang J.F."/>
            <person name="Wang Q."/>
            <person name="Zhang B."/>
            <person name="Ji P."/>
            <person name="Bell-Sakyi L."/>
            <person name="Cui X.M."/>
            <person name="Yuan T.T."/>
            <person name="Jiang B.G."/>
            <person name="Yang W.F."/>
            <person name="Lam T.T."/>
            <person name="Chang Q.C."/>
            <person name="Ding S.J."/>
            <person name="Wang X.J."/>
            <person name="Zhu J.G."/>
            <person name="Ruan X.D."/>
            <person name="Zhao L."/>
            <person name="Wei J.T."/>
            <person name="Ye R.Z."/>
            <person name="Que T.C."/>
            <person name="Du C.H."/>
            <person name="Zhou Y.H."/>
            <person name="Cheng J.X."/>
            <person name="Dai P.F."/>
            <person name="Guo W.B."/>
            <person name="Han X.H."/>
            <person name="Huang E.J."/>
            <person name="Li L.F."/>
            <person name="Wei W."/>
            <person name="Gao Y.C."/>
            <person name="Liu J.Z."/>
            <person name="Shao H.Z."/>
            <person name="Wang X."/>
            <person name="Wang C.C."/>
            <person name="Yang T.C."/>
            <person name="Huo Q.B."/>
            <person name="Li W."/>
            <person name="Chen H.Y."/>
            <person name="Chen S.E."/>
            <person name="Zhou L.G."/>
            <person name="Ni X.B."/>
            <person name="Tian J.H."/>
            <person name="Sheng Y."/>
            <person name="Liu T."/>
            <person name="Pan Y.S."/>
            <person name="Xia L.Y."/>
            <person name="Li J."/>
            <person name="Zhao F."/>
            <person name="Cao W.C."/>
        </authorList>
    </citation>
    <scope>NUCLEOTIDE SEQUENCE [LARGE SCALE GENOMIC DNA]</scope>
    <source>
        <strain evidence="2">HaeL-2018</strain>
    </source>
</reference>
<dbReference type="InterPro" id="IPR008974">
    <property type="entry name" value="TRAF-like"/>
</dbReference>
<dbReference type="Proteomes" id="UP000821853">
    <property type="component" value="Chromosome 1"/>
</dbReference>
<feature type="domain" description="TRAF1-6 MATH" evidence="1">
    <location>
        <begin position="103"/>
        <end position="192"/>
    </location>
</feature>
<gene>
    <name evidence="2" type="ORF">HPB48_005072</name>
</gene>
<name>A0A9J6FGE2_HAELO</name>
<dbReference type="Gene3D" id="2.60.210.10">
    <property type="entry name" value="Apoptosis, Tumor Necrosis Factor Receptor Associated Protein 2, Chain A"/>
    <property type="match status" value="1"/>
</dbReference>
<sequence length="215" mass="25123">MEWPYNELSAVKTEQQSEYDWQEMQHELQSLGQRVNILERRVAASGRCCRFCSRGSRLVLQVTTLENAVQPLLSRTVHWYLNNSMQARLLNSGSVRSDEYTIYGYSIRMVLMTRNVNNEVWLGMYLAIWPGPCDAQLEWPFRKPYTLSLIHPLEDFRSIRRRIDPRDSDQDTVAQFFERPVGHPNRAYGCRMATLESIMDCFGDGRLHLSLNVEI</sequence>
<protein>
    <recommendedName>
        <fullName evidence="1">TRAF1-6 MATH domain-containing protein</fullName>
    </recommendedName>
</protein>
<dbReference type="SUPFAM" id="SSF49599">
    <property type="entry name" value="TRAF domain-like"/>
    <property type="match status" value="1"/>
</dbReference>
<comment type="caution">
    <text evidence="2">The sequence shown here is derived from an EMBL/GenBank/DDBJ whole genome shotgun (WGS) entry which is preliminary data.</text>
</comment>
<dbReference type="EMBL" id="JABSTR010000001">
    <property type="protein sequence ID" value="KAH9361775.1"/>
    <property type="molecule type" value="Genomic_DNA"/>
</dbReference>
<evidence type="ECO:0000313" key="2">
    <source>
        <dbReference type="EMBL" id="KAH9361775.1"/>
    </source>
</evidence>
<dbReference type="VEuPathDB" id="VectorBase:HLOH_056414"/>
<keyword evidence="3" id="KW-1185">Reference proteome</keyword>
<dbReference type="AlphaFoldDB" id="A0A9J6FGE2"/>
<evidence type="ECO:0000259" key="1">
    <source>
        <dbReference type="Pfam" id="PF21355"/>
    </source>
</evidence>
<evidence type="ECO:0000313" key="3">
    <source>
        <dbReference type="Proteomes" id="UP000821853"/>
    </source>
</evidence>
<organism evidence="2 3">
    <name type="scientific">Haemaphysalis longicornis</name>
    <name type="common">Bush tick</name>
    <dbReference type="NCBI Taxonomy" id="44386"/>
    <lineage>
        <taxon>Eukaryota</taxon>
        <taxon>Metazoa</taxon>
        <taxon>Ecdysozoa</taxon>
        <taxon>Arthropoda</taxon>
        <taxon>Chelicerata</taxon>
        <taxon>Arachnida</taxon>
        <taxon>Acari</taxon>
        <taxon>Parasitiformes</taxon>
        <taxon>Ixodida</taxon>
        <taxon>Ixodoidea</taxon>
        <taxon>Ixodidae</taxon>
        <taxon>Haemaphysalinae</taxon>
        <taxon>Haemaphysalis</taxon>
    </lineage>
</organism>
<dbReference type="InterPro" id="IPR049342">
    <property type="entry name" value="TRAF1-6_MATH_dom"/>
</dbReference>
<dbReference type="Pfam" id="PF21355">
    <property type="entry name" value="TRAF-mep_MATH"/>
    <property type="match status" value="1"/>
</dbReference>
<accession>A0A9J6FGE2</accession>
<proteinExistence type="predicted"/>